<dbReference type="RefSeq" id="WP_203927881.1">
    <property type="nucleotide sequence ID" value="NZ_BOPH01000034.1"/>
</dbReference>
<keyword evidence="2" id="KW-1185">Reference proteome</keyword>
<dbReference type="EMBL" id="BOPH01000034">
    <property type="protein sequence ID" value="GIJ67925.1"/>
    <property type="molecule type" value="Genomic_DNA"/>
</dbReference>
<evidence type="ECO:0000313" key="2">
    <source>
        <dbReference type="Proteomes" id="UP000635606"/>
    </source>
</evidence>
<reference evidence="1" key="1">
    <citation type="submission" date="2021-01" db="EMBL/GenBank/DDBJ databases">
        <title>Whole genome shotgun sequence of Virgisporangium ochraceum NBRC 16418.</title>
        <authorList>
            <person name="Komaki H."/>
            <person name="Tamura T."/>
        </authorList>
    </citation>
    <scope>NUCLEOTIDE SEQUENCE</scope>
    <source>
        <strain evidence="1">NBRC 16418</strain>
    </source>
</reference>
<protein>
    <recommendedName>
        <fullName evidence="3">Mobilization protein</fullName>
    </recommendedName>
</protein>
<comment type="caution">
    <text evidence="1">The sequence shown here is derived from an EMBL/GenBank/DDBJ whole genome shotgun (WGS) entry which is preliminary data.</text>
</comment>
<evidence type="ECO:0000313" key="1">
    <source>
        <dbReference type="EMBL" id="GIJ67925.1"/>
    </source>
</evidence>
<dbReference type="Proteomes" id="UP000635606">
    <property type="component" value="Unassembled WGS sequence"/>
</dbReference>
<proteinExistence type="predicted"/>
<dbReference type="AlphaFoldDB" id="A0A8J3ZUV9"/>
<gene>
    <name evidence="1" type="ORF">Voc01_028420</name>
</gene>
<evidence type="ECO:0008006" key="3">
    <source>
        <dbReference type="Google" id="ProtNLM"/>
    </source>
</evidence>
<accession>A0A8J3ZUV9</accession>
<sequence length="145" mass="15479">MEPGTGGKAPRGIDRRHLFPGRQRRINLRLDPDEHHDITTAAIRAGLTPSGYCADASLAAARGTTHPAHPVAGVDITWAELASLQRDLFAARTAATDLAAMLGKATDAINTVDQAPPWLGDAVHHAEAALGRIDSVVDRIDQRLR</sequence>
<name>A0A8J3ZUV9_9ACTN</name>
<organism evidence="1 2">
    <name type="scientific">Virgisporangium ochraceum</name>
    <dbReference type="NCBI Taxonomy" id="65505"/>
    <lineage>
        <taxon>Bacteria</taxon>
        <taxon>Bacillati</taxon>
        <taxon>Actinomycetota</taxon>
        <taxon>Actinomycetes</taxon>
        <taxon>Micromonosporales</taxon>
        <taxon>Micromonosporaceae</taxon>
        <taxon>Virgisporangium</taxon>
    </lineage>
</organism>